<dbReference type="Pfam" id="PF00538">
    <property type="entry name" value="Linker_histone"/>
    <property type="match status" value="1"/>
</dbReference>
<keyword evidence="5" id="KW-0539">Nucleus</keyword>
<evidence type="ECO:0000256" key="1">
    <source>
        <dbReference type="ARBA" id="ARBA00004123"/>
    </source>
</evidence>
<dbReference type="SMART" id="SM00384">
    <property type="entry name" value="AT_hook"/>
    <property type="match status" value="4"/>
</dbReference>
<evidence type="ECO:0000256" key="2">
    <source>
        <dbReference type="ARBA" id="ARBA00004286"/>
    </source>
</evidence>
<dbReference type="FunFam" id="1.10.10.10:FF:000493">
    <property type="entry name" value="HMG-Y-related protein A"/>
    <property type="match status" value="1"/>
</dbReference>
<evidence type="ECO:0000256" key="4">
    <source>
        <dbReference type="ARBA" id="ARBA00023125"/>
    </source>
</evidence>
<feature type="region of interest" description="Disordered" evidence="6">
    <location>
        <begin position="1"/>
        <end position="21"/>
    </location>
</feature>
<dbReference type="GO" id="GO:0000786">
    <property type="term" value="C:nucleosome"/>
    <property type="evidence" value="ECO:0007669"/>
    <property type="project" value="InterPro"/>
</dbReference>
<accession>A0A9W7MH50</accession>
<dbReference type="PRINTS" id="PR00929">
    <property type="entry name" value="ATHOOK"/>
</dbReference>
<dbReference type="GO" id="GO:0006355">
    <property type="term" value="P:regulation of DNA-templated transcription"/>
    <property type="evidence" value="ECO:0007669"/>
    <property type="project" value="InterPro"/>
</dbReference>
<dbReference type="PROSITE" id="PS51504">
    <property type="entry name" value="H15"/>
    <property type="match status" value="1"/>
</dbReference>
<dbReference type="GO" id="GO:0045910">
    <property type="term" value="P:negative regulation of DNA recombination"/>
    <property type="evidence" value="ECO:0007669"/>
    <property type="project" value="TreeGrafter"/>
</dbReference>
<evidence type="ECO:0000259" key="7">
    <source>
        <dbReference type="PROSITE" id="PS51504"/>
    </source>
</evidence>
<keyword evidence="9" id="KW-1185">Reference proteome</keyword>
<gene>
    <name evidence="8" type="ORF">HRI_003649200</name>
</gene>
<dbReference type="InterPro" id="IPR005818">
    <property type="entry name" value="Histone_H1/H5_H15"/>
</dbReference>
<dbReference type="GO" id="GO:0006334">
    <property type="term" value="P:nucleosome assembly"/>
    <property type="evidence" value="ECO:0007669"/>
    <property type="project" value="InterPro"/>
</dbReference>
<feature type="compositionally biased region" description="Polar residues" evidence="6">
    <location>
        <begin position="8"/>
        <end position="20"/>
    </location>
</feature>
<name>A0A9W7MH50_HIBTR</name>
<evidence type="ECO:0000313" key="9">
    <source>
        <dbReference type="Proteomes" id="UP001165190"/>
    </source>
</evidence>
<dbReference type="GO" id="GO:0030261">
    <property type="term" value="P:chromosome condensation"/>
    <property type="evidence" value="ECO:0007669"/>
    <property type="project" value="TreeGrafter"/>
</dbReference>
<reference evidence="8" key="1">
    <citation type="submission" date="2023-05" db="EMBL/GenBank/DDBJ databases">
        <title>Genome and transcriptome analyses reveal genes involved in the formation of fine ridges on petal epidermal cells in Hibiscus trionum.</title>
        <authorList>
            <person name="Koshimizu S."/>
            <person name="Masuda S."/>
            <person name="Ishii T."/>
            <person name="Shirasu K."/>
            <person name="Hoshino A."/>
            <person name="Arita M."/>
        </authorList>
    </citation>
    <scope>NUCLEOTIDE SEQUENCE</scope>
    <source>
        <strain evidence="8">Hamamatsu line</strain>
    </source>
</reference>
<evidence type="ECO:0000256" key="3">
    <source>
        <dbReference type="ARBA" id="ARBA00022737"/>
    </source>
</evidence>
<dbReference type="AlphaFoldDB" id="A0A9W7MH50"/>
<dbReference type="InterPro" id="IPR000116">
    <property type="entry name" value="HMGA"/>
</dbReference>
<dbReference type="InterPro" id="IPR036388">
    <property type="entry name" value="WH-like_DNA-bd_sf"/>
</dbReference>
<dbReference type="PANTHER" id="PTHR11467">
    <property type="entry name" value="HISTONE H1"/>
    <property type="match status" value="1"/>
</dbReference>
<evidence type="ECO:0000313" key="8">
    <source>
        <dbReference type="EMBL" id="GMI99799.1"/>
    </source>
</evidence>
<dbReference type="InterPro" id="IPR036390">
    <property type="entry name" value="WH_DNA-bd_sf"/>
</dbReference>
<feature type="domain" description="H15" evidence="7">
    <location>
        <begin position="19"/>
        <end position="88"/>
    </location>
</feature>
<feature type="compositionally biased region" description="Basic residues" evidence="6">
    <location>
        <begin position="143"/>
        <end position="152"/>
    </location>
</feature>
<sequence length="183" mass="19660">MATEETDQAQCFNASQQSSLPDYPQMIMEAIDALKEKDGSSTASITKHIELTHSDLPENHSTLLSHHLNLMKQNGEIVMSNNNYMKPDSNPPPKRGRGRPPKPKAALPSDAVVSPPRPRGRPPMPKDLLAPPKPKTPVSTGRPRGRPPKKAKTAATVTAPPPPTGVKRGRGRPPKVSPSAGSQ</sequence>
<comment type="caution">
    <text evidence="8">The sequence shown here is derived from an EMBL/GenBank/DDBJ whole genome shotgun (WGS) entry which is preliminary data.</text>
</comment>
<dbReference type="Gene3D" id="1.10.10.10">
    <property type="entry name" value="Winged helix-like DNA-binding domain superfamily/Winged helix DNA-binding domain"/>
    <property type="match status" value="1"/>
</dbReference>
<dbReference type="PANTHER" id="PTHR11467:SF103">
    <property type="entry name" value="HMG-Y-RELATED PROTEIN A"/>
    <property type="match status" value="1"/>
</dbReference>
<dbReference type="PRINTS" id="PR00930">
    <property type="entry name" value="HIGHMOBLTYIY"/>
</dbReference>
<dbReference type="InterPro" id="IPR017956">
    <property type="entry name" value="AT_hook_DNA-bd_motif"/>
</dbReference>
<dbReference type="EMBL" id="BSYR01000035">
    <property type="protein sequence ID" value="GMI99799.1"/>
    <property type="molecule type" value="Genomic_DNA"/>
</dbReference>
<dbReference type="OrthoDB" id="1110759at2759"/>
<dbReference type="GO" id="GO:0005730">
    <property type="term" value="C:nucleolus"/>
    <property type="evidence" value="ECO:0007669"/>
    <property type="project" value="TreeGrafter"/>
</dbReference>
<dbReference type="GO" id="GO:0003690">
    <property type="term" value="F:double-stranded DNA binding"/>
    <property type="evidence" value="ECO:0007669"/>
    <property type="project" value="TreeGrafter"/>
</dbReference>
<keyword evidence="4" id="KW-0238">DNA-binding</keyword>
<dbReference type="GO" id="GO:0031492">
    <property type="term" value="F:nucleosomal DNA binding"/>
    <property type="evidence" value="ECO:0007669"/>
    <property type="project" value="TreeGrafter"/>
</dbReference>
<feature type="compositionally biased region" description="Pro residues" evidence="6">
    <location>
        <begin position="115"/>
        <end position="135"/>
    </location>
</feature>
<feature type="region of interest" description="Disordered" evidence="6">
    <location>
        <begin position="80"/>
        <end position="183"/>
    </location>
</feature>
<dbReference type="Proteomes" id="UP001165190">
    <property type="component" value="Unassembled WGS sequence"/>
</dbReference>
<keyword evidence="3" id="KW-0677">Repeat</keyword>
<proteinExistence type="predicted"/>
<protein>
    <submittedName>
        <fullName evidence="8">High mobility group A</fullName>
    </submittedName>
</protein>
<dbReference type="SUPFAM" id="SSF46785">
    <property type="entry name" value="Winged helix' DNA-binding domain"/>
    <property type="match status" value="1"/>
</dbReference>
<organism evidence="8 9">
    <name type="scientific">Hibiscus trionum</name>
    <name type="common">Flower of an hour</name>
    <dbReference type="NCBI Taxonomy" id="183268"/>
    <lineage>
        <taxon>Eukaryota</taxon>
        <taxon>Viridiplantae</taxon>
        <taxon>Streptophyta</taxon>
        <taxon>Embryophyta</taxon>
        <taxon>Tracheophyta</taxon>
        <taxon>Spermatophyta</taxon>
        <taxon>Magnoliopsida</taxon>
        <taxon>eudicotyledons</taxon>
        <taxon>Gunneridae</taxon>
        <taxon>Pentapetalae</taxon>
        <taxon>rosids</taxon>
        <taxon>malvids</taxon>
        <taxon>Malvales</taxon>
        <taxon>Malvaceae</taxon>
        <taxon>Malvoideae</taxon>
        <taxon>Hibiscus</taxon>
    </lineage>
</organism>
<dbReference type="SMART" id="SM00526">
    <property type="entry name" value="H15"/>
    <property type="match status" value="1"/>
</dbReference>
<comment type="subcellular location">
    <subcellularLocation>
        <location evidence="2">Chromosome</location>
    </subcellularLocation>
    <subcellularLocation>
        <location evidence="1">Nucleus</location>
    </subcellularLocation>
</comment>
<dbReference type="Pfam" id="PF02178">
    <property type="entry name" value="AT_hook"/>
    <property type="match status" value="3"/>
</dbReference>
<evidence type="ECO:0000256" key="6">
    <source>
        <dbReference type="SAM" id="MobiDB-lite"/>
    </source>
</evidence>
<evidence type="ECO:0000256" key="5">
    <source>
        <dbReference type="ARBA" id="ARBA00023242"/>
    </source>
</evidence>